<feature type="domain" description="Bacterial type II secretion system protein E" evidence="2">
    <location>
        <begin position="86"/>
        <end position="255"/>
    </location>
</feature>
<accession>A0ABV7ZMZ0</accession>
<dbReference type="SUPFAM" id="SSF52540">
    <property type="entry name" value="P-loop containing nucleoside triphosphate hydrolases"/>
    <property type="match status" value="1"/>
</dbReference>
<dbReference type="RefSeq" id="WP_104752250.1">
    <property type="nucleotide sequence ID" value="NZ_FZMF01000018.1"/>
</dbReference>
<dbReference type="Proteomes" id="UP001595783">
    <property type="component" value="Unassembled WGS sequence"/>
</dbReference>
<reference evidence="4" key="1">
    <citation type="journal article" date="2019" name="Int. J. Syst. Evol. Microbiol.">
        <title>The Global Catalogue of Microorganisms (GCM) 10K type strain sequencing project: providing services to taxonomists for standard genome sequencing and annotation.</title>
        <authorList>
            <consortium name="The Broad Institute Genomics Platform"/>
            <consortium name="The Broad Institute Genome Sequencing Center for Infectious Disease"/>
            <person name="Wu L."/>
            <person name="Ma J."/>
        </authorList>
    </citation>
    <scope>NUCLEOTIDE SEQUENCE [LARGE SCALE GENOMIC DNA]</scope>
    <source>
        <strain evidence="4">CCUG 53816</strain>
    </source>
</reference>
<name>A0ABV7ZMZ0_9HELI</name>
<protein>
    <submittedName>
        <fullName evidence="3">ATPase, T2SS/T4P/T4SS family</fullName>
    </submittedName>
</protein>
<dbReference type="InterPro" id="IPR001482">
    <property type="entry name" value="T2SS/T4SS_dom"/>
</dbReference>
<dbReference type="Gene3D" id="3.30.450.90">
    <property type="match status" value="1"/>
</dbReference>
<dbReference type="CDD" id="cd01130">
    <property type="entry name" value="VirB11-like_ATPase"/>
    <property type="match status" value="1"/>
</dbReference>
<gene>
    <name evidence="3" type="ORF">ACFOPX_08290</name>
</gene>
<evidence type="ECO:0000313" key="3">
    <source>
        <dbReference type="EMBL" id="MFC3848505.1"/>
    </source>
</evidence>
<comment type="caution">
    <text evidence="3">The sequence shown here is derived from an EMBL/GenBank/DDBJ whole genome shotgun (WGS) entry which is preliminary data.</text>
</comment>
<keyword evidence="4" id="KW-1185">Reference proteome</keyword>
<dbReference type="InterPro" id="IPR050921">
    <property type="entry name" value="T4SS_GSP_E_ATPase"/>
</dbReference>
<sequence>MEELSLVLQHFIQELRPFLEMPINEIIFNGPGVLYLVEGQHRKKVECPNFDARFLLNFCEQLATYRHQRFDLNHPKLSTSIPTTQYRVNALHPSVTANHAIAINIRIPNTAKFPLEAFCLGEKCVKKGLAYTDFSNLVQQGKNILVSGGTASGKTSFVNCLIEYIPDSERVVSIEDSPELKIPHENKVNIVVGKSEDTHYTYEDALNSAMRMSPDRLLLGEIDTRNVALFLRLANTGHRGMISTLHANSVEDAFLAIAMNIKIGSGKDIGMEALLDFFIAGMDTIIQIVRHGHQRMIADVLDVKQELRQHMEKTHAP</sequence>
<organism evidence="3 4">
    <name type="scientific">Helicobacter baculiformis</name>
    <dbReference type="NCBI Taxonomy" id="427351"/>
    <lineage>
        <taxon>Bacteria</taxon>
        <taxon>Pseudomonadati</taxon>
        <taxon>Campylobacterota</taxon>
        <taxon>Epsilonproteobacteria</taxon>
        <taxon>Campylobacterales</taxon>
        <taxon>Helicobacteraceae</taxon>
        <taxon>Helicobacter</taxon>
    </lineage>
</organism>
<dbReference type="PANTHER" id="PTHR30486">
    <property type="entry name" value="TWITCHING MOTILITY PROTEIN PILT"/>
    <property type="match status" value="1"/>
</dbReference>
<evidence type="ECO:0000256" key="1">
    <source>
        <dbReference type="ARBA" id="ARBA00006611"/>
    </source>
</evidence>
<evidence type="ECO:0000259" key="2">
    <source>
        <dbReference type="Pfam" id="PF00437"/>
    </source>
</evidence>
<comment type="similarity">
    <text evidence="1">Belongs to the GSP E family.</text>
</comment>
<dbReference type="Gene3D" id="3.40.50.300">
    <property type="entry name" value="P-loop containing nucleotide triphosphate hydrolases"/>
    <property type="match status" value="1"/>
</dbReference>
<evidence type="ECO:0000313" key="4">
    <source>
        <dbReference type="Proteomes" id="UP001595783"/>
    </source>
</evidence>
<proteinExistence type="inferred from homology"/>
<dbReference type="PANTHER" id="PTHR30486:SF6">
    <property type="entry name" value="TYPE IV PILUS RETRACTATION ATPASE PILT"/>
    <property type="match status" value="1"/>
</dbReference>
<dbReference type="Pfam" id="PF00437">
    <property type="entry name" value="T2SSE"/>
    <property type="match status" value="1"/>
</dbReference>
<dbReference type="InterPro" id="IPR027417">
    <property type="entry name" value="P-loop_NTPase"/>
</dbReference>
<dbReference type="EMBL" id="JBHRZO010000059">
    <property type="protein sequence ID" value="MFC3848505.1"/>
    <property type="molecule type" value="Genomic_DNA"/>
</dbReference>